<dbReference type="AlphaFoldDB" id="A0A0F9ANX7"/>
<reference evidence="1" key="1">
    <citation type="journal article" date="2015" name="Nature">
        <title>Complex archaea that bridge the gap between prokaryotes and eukaryotes.</title>
        <authorList>
            <person name="Spang A."/>
            <person name="Saw J.H."/>
            <person name="Jorgensen S.L."/>
            <person name="Zaremba-Niedzwiedzka K."/>
            <person name="Martijn J."/>
            <person name="Lind A.E."/>
            <person name="van Eijk R."/>
            <person name="Schleper C."/>
            <person name="Guy L."/>
            <person name="Ettema T.J."/>
        </authorList>
    </citation>
    <scope>NUCLEOTIDE SEQUENCE</scope>
</reference>
<sequence length="113" mass="13122">MSTVPKRKTYKEAMLDIRDKYRQAGMRWPALVRDIATWAINEGLWEAPVELAITKCTQDMARALKEEHHTDLQGRKGVRTNVAALLPYLDEDENEKQININRVWVNGNNKRNC</sequence>
<protein>
    <submittedName>
        <fullName evidence="1">Uncharacterized protein</fullName>
    </submittedName>
</protein>
<gene>
    <name evidence="1" type="ORF">LCGC14_2627310</name>
</gene>
<name>A0A0F9ANX7_9ZZZZ</name>
<comment type="caution">
    <text evidence="1">The sequence shown here is derived from an EMBL/GenBank/DDBJ whole genome shotgun (WGS) entry which is preliminary data.</text>
</comment>
<dbReference type="EMBL" id="LAZR01044976">
    <property type="protein sequence ID" value="KKL01148.1"/>
    <property type="molecule type" value="Genomic_DNA"/>
</dbReference>
<organism evidence="1">
    <name type="scientific">marine sediment metagenome</name>
    <dbReference type="NCBI Taxonomy" id="412755"/>
    <lineage>
        <taxon>unclassified sequences</taxon>
        <taxon>metagenomes</taxon>
        <taxon>ecological metagenomes</taxon>
    </lineage>
</organism>
<evidence type="ECO:0000313" key="1">
    <source>
        <dbReference type="EMBL" id="KKL01148.1"/>
    </source>
</evidence>
<proteinExistence type="predicted"/>
<accession>A0A0F9ANX7</accession>